<feature type="transmembrane region" description="Helical" evidence="6">
    <location>
        <begin position="142"/>
        <end position="163"/>
    </location>
</feature>
<name>A0A4Q2RFW6_9HYPH</name>
<feature type="transmembrane region" description="Helical" evidence="6">
    <location>
        <begin position="316"/>
        <end position="337"/>
    </location>
</feature>
<keyword evidence="2" id="KW-1003">Cell membrane</keyword>
<evidence type="ECO:0000256" key="3">
    <source>
        <dbReference type="ARBA" id="ARBA00022692"/>
    </source>
</evidence>
<reference evidence="7 8" key="2">
    <citation type="submission" date="2019-02" db="EMBL/GenBank/DDBJ databases">
        <title>'Lichenibacterium ramalinii' gen. nov. sp. nov., 'Lichenibacterium minor' gen. nov. sp. nov.</title>
        <authorList>
            <person name="Pankratov T."/>
        </authorList>
    </citation>
    <scope>NUCLEOTIDE SEQUENCE [LARGE SCALE GENOMIC DNA]</scope>
    <source>
        <strain evidence="7 8">RmlP001</strain>
    </source>
</reference>
<dbReference type="GO" id="GO:0043190">
    <property type="term" value="C:ATP-binding cassette (ABC) transporter complex"/>
    <property type="evidence" value="ECO:0007669"/>
    <property type="project" value="InterPro"/>
</dbReference>
<keyword evidence="8" id="KW-1185">Reference proteome</keyword>
<dbReference type="NCBIfam" id="TIGR04408">
    <property type="entry name" value="LptG_lptG"/>
    <property type="match status" value="1"/>
</dbReference>
<comment type="subcellular location">
    <subcellularLocation>
        <location evidence="1">Cell membrane</location>
        <topology evidence="1">Multi-pass membrane protein</topology>
    </subcellularLocation>
</comment>
<proteinExistence type="predicted"/>
<dbReference type="EMBL" id="QYBC01000004">
    <property type="protein sequence ID" value="RYB06327.1"/>
    <property type="molecule type" value="Genomic_DNA"/>
</dbReference>
<evidence type="ECO:0000256" key="2">
    <source>
        <dbReference type="ARBA" id="ARBA00022475"/>
    </source>
</evidence>
<keyword evidence="4 6" id="KW-1133">Transmembrane helix</keyword>
<evidence type="ECO:0000256" key="1">
    <source>
        <dbReference type="ARBA" id="ARBA00004651"/>
    </source>
</evidence>
<sequence>MRCRSPACSARWPTSSAAASPCRASSRRACRCRRPREPAVVGRTFILYLSRNFTKSILMVFGLLFAIIYLSDFVELLRRSGDAKGATTAGVAFLSLLRVPTITEQIFPFSVLFGAMFAFLNLTRKLELVVARAAGLSVWQFILPPLGVALVLGIVTTTVYNPVAAVSKQRAERLETRMFGKTGSEQVDTAFWIQQDGVDGQTILRADRASDGGSVLSGITAFVYDRDGSFMERVEAERGELHEGYWQLDDAKIMAPGEPPRDVKTEIVATNITPQQVQQKFTAPDAVPFWSLPQIRDSTEKAGLNATGYELQYQKLLARPLLFMAMILVAAAFSLRFFRFGGIARMVAGGVTAGFVLYVATKLVGDLGGAGLLSAPVAAWSPAVVGSMLGSLALLYQEDG</sequence>
<dbReference type="AlphaFoldDB" id="A0A4Q2RFW6"/>
<feature type="transmembrane region" description="Helical" evidence="6">
    <location>
        <begin position="53"/>
        <end position="71"/>
    </location>
</feature>
<dbReference type="GO" id="GO:0015920">
    <property type="term" value="P:lipopolysaccharide transport"/>
    <property type="evidence" value="ECO:0007669"/>
    <property type="project" value="TreeGrafter"/>
</dbReference>
<feature type="transmembrane region" description="Helical" evidence="6">
    <location>
        <begin position="372"/>
        <end position="396"/>
    </location>
</feature>
<dbReference type="Proteomes" id="UP000289411">
    <property type="component" value="Unassembled WGS sequence"/>
</dbReference>
<gene>
    <name evidence="7" type="primary">lptG</name>
    <name evidence="7" type="ORF">D3272_06125</name>
</gene>
<dbReference type="InterPro" id="IPR030923">
    <property type="entry name" value="LptG"/>
</dbReference>
<dbReference type="InterPro" id="IPR005495">
    <property type="entry name" value="LptG/LptF_permease"/>
</dbReference>
<comment type="caution">
    <text evidence="7">The sequence shown here is derived from an EMBL/GenBank/DDBJ whole genome shotgun (WGS) entry which is preliminary data.</text>
</comment>
<dbReference type="OrthoDB" id="9798468at2"/>
<evidence type="ECO:0000256" key="6">
    <source>
        <dbReference type="SAM" id="Phobius"/>
    </source>
</evidence>
<keyword evidence="3 6" id="KW-0812">Transmembrane</keyword>
<evidence type="ECO:0000313" key="8">
    <source>
        <dbReference type="Proteomes" id="UP000289411"/>
    </source>
</evidence>
<protein>
    <submittedName>
        <fullName evidence="7">LPS export ABC transporter permease LptG</fullName>
    </submittedName>
</protein>
<dbReference type="Pfam" id="PF03739">
    <property type="entry name" value="LptF_LptG"/>
    <property type="match status" value="1"/>
</dbReference>
<reference evidence="7 8" key="1">
    <citation type="submission" date="2018-09" db="EMBL/GenBank/DDBJ databases">
        <authorList>
            <person name="Grouzdev D.S."/>
            <person name="Krutkina M.S."/>
        </authorList>
    </citation>
    <scope>NUCLEOTIDE SEQUENCE [LARGE SCALE GENOMIC DNA]</scope>
    <source>
        <strain evidence="7 8">RmlP001</strain>
    </source>
</reference>
<dbReference type="PANTHER" id="PTHR33529">
    <property type="entry name" value="SLR0882 PROTEIN-RELATED"/>
    <property type="match status" value="1"/>
</dbReference>
<feature type="transmembrane region" description="Helical" evidence="6">
    <location>
        <begin position="343"/>
        <end position="360"/>
    </location>
</feature>
<keyword evidence="5 6" id="KW-0472">Membrane</keyword>
<accession>A0A4Q2RFW6</accession>
<dbReference type="GO" id="GO:0055085">
    <property type="term" value="P:transmembrane transport"/>
    <property type="evidence" value="ECO:0007669"/>
    <property type="project" value="InterPro"/>
</dbReference>
<organism evidence="7 8">
    <name type="scientific">Lichenibacterium ramalinae</name>
    <dbReference type="NCBI Taxonomy" id="2316527"/>
    <lineage>
        <taxon>Bacteria</taxon>
        <taxon>Pseudomonadati</taxon>
        <taxon>Pseudomonadota</taxon>
        <taxon>Alphaproteobacteria</taxon>
        <taxon>Hyphomicrobiales</taxon>
        <taxon>Lichenihabitantaceae</taxon>
        <taxon>Lichenibacterium</taxon>
    </lineage>
</organism>
<evidence type="ECO:0000256" key="4">
    <source>
        <dbReference type="ARBA" id="ARBA00022989"/>
    </source>
</evidence>
<feature type="transmembrane region" description="Helical" evidence="6">
    <location>
        <begin position="106"/>
        <end position="122"/>
    </location>
</feature>
<dbReference type="PANTHER" id="PTHR33529:SF2">
    <property type="entry name" value="LIPOPOLYSACCHARIDE EXPORT SYSTEM PERMEASE PROTEIN LPTG"/>
    <property type="match status" value="1"/>
</dbReference>
<evidence type="ECO:0000256" key="5">
    <source>
        <dbReference type="ARBA" id="ARBA00023136"/>
    </source>
</evidence>
<evidence type="ECO:0000313" key="7">
    <source>
        <dbReference type="EMBL" id="RYB06327.1"/>
    </source>
</evidence>